<protein>
    <submittedName>
        <fullName evidence="5">Methyltransferase family protein</fullName>
    </submittedName>
</protein>
<dbReference type="Pfam" id="PF08241">
    <property type="entry name" value="Methyltransf_11"/>
    <property type="match status" value="1"/>
</dbReference>
<evidence type="ECO:0000313" key="5">
    <source>
        <dbReference type="EMBL" id="TQM35475.1"/>
    </source>
</evidence>
<dbReference type="EMBL" id="VFPH01000003">
    <property type="protein sequence ID" value="TQM35475.1"/>
    <property type="molecule type" value="Genomic_DNA"/>
</dbReference>
<dbReference type="InterPro" id="IPR013216">
    <property type="entry name" value="Methyltransf_11"/>
</dbReference>
<keyword evidence="2 5" id="KW-0489">Methyltransferase</keyword>
<evidence type="ECO:0000256" key="1">
    <source>
        <dbReference type="ARBA" id="ARBA00008361"/>
    </source>
</evidence>
<comment type="caution">
    <text evidence="5">The sequence shown here is derived from an EMBL/GenBank/DDBJ whole genome shotgun (WGS) entry which is preliminary data.</text>
</comment>
<dbReference type="PANTHER" id="PTHR44942:SF4">
    <property type="entry name" value="METHYLTRANSFERASE TYPE 11 DOMAIN-CONTAINING PROTEIN"/>
    <property type="match status" value="1"/>
</dbReference>
<dbReference type="Gene3D" id="3.40.50.150">
    <property type="entry name" value="Vaccinia Virus protein VP39"/>
    <property type="match status" value="1"/>
</dbReference>
<evidence type="ECO:0000256" key="3">
    <source>
        <dbReference type="ARBA" id="ARBA00022679"/>
    </source>
</evidence>
<dbReference type="InterPro" id="IPR029063">
    <property type="entry name" value="SAM-dependent_MTases_sf"/>
</dbReference>
<proteinExistence type="inferred from homology"/>
<gene>
    <name evidence="5" type="ORF">FB388_6909</name>
</gene>
<dbReference type="Proteomes" id="UP000319818">
    <property type="component" value="Unassembled WGS sequence"/>
</dbReference>
<evidence type="ECO:0000313" key="6">
    <source>
        <dbReference type="Proteomes" id="UP000319818"/>
    </source>
</evidence>
<dbReference type="OrthoDB" id="9797252at2"/>
<keyword evidence="3 5" id="KW-0808">Transferase</keyword>
<comment type="similarity">
    <text evidence="1">Belongs to the methyltransferase superfamily.</text>
</comment>
<dbReference type="GO" id="GO:0032259">
    <property type="term" value="P:methylation"/>
    <property type="evidence" value="ECO:0007669"/>
    <property type="project" value="UniProtKB-KW"/>
</dbReference>
<evidence type="ECO:0000256" key="2">
    <source>
        <dbReference type="ARBA" id="ARBA00022603"/>
    </source>
</evidence>
<evidence type="ECO:0000259" key="4">
    <source>
        <dbReference type="Pfam" id="PF08241"/>
    </source>
</evidence>
<dbReference type="PANTHER" id="PTHR44942">
    <property type="entry name" value="METHYLTRANSF_11 DOMAIN-CONTAINING PROTEIN"/>
    <property type="match status" value="1"/>
</dbReference>
<dbReference type="SUPFAM" id="SSF53335">
    <property type="entry name" value="S-adenosyl-L-methionine-dependent methyltransferases"/>
    <property type="match status" value="1"/>
</dbReference>
<organism evidence="5 6">
    <name type="scientific">Pseudonocardia cypriaca</name>
    <dbReference type="NCBI Taxonomy" id="882449"/>
    <lineage>
        <taxon>Bacteria</taxon>
        <taxon>Bacillati</taxon>
        <taxon>Actinomycetota</taxon>
        <taxon>Actinomycetes</taxon>
        <taxon>Pseudonocardiales</taxon>
        <taxon>Pseudonocardiaceae</taxon>
        <taxon>Pseudonocardia</taxon>
    </lineage>
</organism>
<keyword evidence="6" id="KW-1185">Reference proteome</keyword>
<dbReference type="GO" id="GO:0008757">
    <property type="term" value="F:S-adenosylmethionine-dependent methyltransferase activity"/>
    <property type="evidence" value="ECO:0007669"/>
    <property type="project" value="InterPro"/>
</dbReference>
<feature type="domain" description="Methyltransferase type 11" evidence="4">
    <location>
        <begin position="45"/>
        <end position="133"/>
    </location>
</feature>
<sequence>MSVWNPFLGTRTAEAYARARPDYHPDAVAAMVRLLRLSAPVGLALDLGCGTGMSTRAVKSIAAQVVAVDASRPMLEQADPSPGVAYIQAQAERVPVRGNVVGLVVVAAAFHWFDQAAVLAEVARVLQPGGAFVTYTDFFSGNLRRAAACTEWLAETYRGRFPAPARRSHFDQRAAEAAGLGFVGHERLGHDVPMTAAGLTEYLMSQSNATSAIGAGRVSHEELRRWLMDEIGSRLPGSSVMAEFTGDVWCCRKQMP</sequence>
<reference evidence="5 6" key="1">
    <citation type="submission" date="2019-06" db="EMBL/GenBank/DDBJ databases">
        <title>Sequencing the genomes of 1000 actinobacteria strains.</title>
        <authorList>
            <person name="Klenk H.-P."/>
        </authorList>
    </citation>
    <scope>NUCLEOTIDE SEQUENCE [LARGE SCALE GENOMIC DNA]</scope>
    <source>
        <strain evidence="5 6">DSM 45511</strain>
    </source>
</reference>
<name>A0A543FNN7_9PSEU</name>
<dbReference type="AlphaFoldDB" id="A0A543FNN7"/>
<accession>A0A543FNN7</accession>
<dbReference type="InterPro" id="IPR051052">
    <property type="entry name" value="Diverse_substrate_MTase"/>
</dbReference>
<dbReference type="CDD" id="cd02440">
    <property type="entry name" value="AdoMet_MTases"/>
    <property type="match status" value="1"/>
</dbReference>